<feature type="domain" description="Glycosyltransferase RgtA/B/C/D-like" evidence="2">
    <location>
        <begin position="64"/>
        <end position="184"/>
    </location>
</feature>
<feature type="transmembrane region" description="Helical" evidence="1">
    <location>
        <begin position="84"/>
        <end position="104"/>
    </location>
</feature>
<dbReference type="Pfam" id="PF13231">
    <property type="entry name" value="PMT_2"/>
    <property type="match status" value="1"/>
</dbReference>
<sequence>MAAGVRYWTPRRAHLVVAAVALLALAARLLLLGDRVAHWDEARVGYWILDYARTGSYEYRPIIHGPFYHHVNAVVFTVLGPTDAAMRLVPAVVGGLLPLSALLLRERLRESELVALALFLAANPVLLYYSRFMRGDPLVGAFMFVAFGLFVRLLDTRAHRYLLAGVAFVALGFTVKENAPVYLLCWAGAAAVVAYFELFAAARRGESASAVVERWLGLDRRRAAWRDAPARARAGDDPRTIEDGGSARGARRVLVALAVAAVAAVEFLAIVVFFYAPRASGPDELGLGNALGDPAMWGPVIEAATLGSWRAFVEIWIDGTATEHGYLPYLGDFLLTLGFGAAMLCTFAVVGFLAESFAEERPRGLVLGTFAWGVASVLGYPVITDVKAPWATVHAVLPLAVPAAVGVALVYRRGRAAFAADDRIGVGVAAAVLLVVAAQVGAMGVTAVYLHPQSPENELVQYAQPADDVHPTLADVERAAATTEGTDVLVYGERYVEGTPPSASAYRPACVEWFDLLPLPWYFERSDVTVTCARTPAELDAMAERPPVVVADAGERATLRARFPDYEARTGKLRTTDSEVLFLVDTSRLPREEDRTPERDRR</sequence>
<comment type="caution">
    <text evidence="3">The sequence shown here is derived from an EMBL/GenBank/DDBJ whole genome shotgun (WGS) entry which is preliminary data.</text>
</comment>
<name>A0ABD6ADU1_9EURY</name>
<evidence type="ECO:0000256" key="1">
    <source>
        <dbReference type="SAM" id="Phobius"/>
    </source>
</evidence>
<proteinExistence type="predicted"/>
<feature type="transmembrane region" description="Helical" evidence="1">
    <location>
        <begin position="181"/>
        <end position="200"/>
    </location>
</feature>
<evidence type="ECO:0000259" key="2">
    <source>
        <dbReference type="Pfam" id="PF13231"/>
    </source>
</evidence>
<feature type="transmembrane region" description="Helical" evidence="1">
    <location>
        <begin position="159"/>
        <end position="175"/>
    </location>
</feature>
<keyword evidence="1" id="KW-1133">Transmembrane helix</keyword>
<feature type="transmembrane region" description="Helical" evidence="1">
    <location>
        <begin position="113"/>
        <end position="131"/>
    </location>
</feature>
<gene>
    <name evidence="3" type="ORF">ACFQPE_15350</name>
</gene>
<feature type="transmembrane region" description="Helical" evidence="1">
    <location>
        <begin position="253"/>
        <end position="276"/>
    </location>
</feature>
<evidence type="ECO:0000313" key="4">
    <source>
        <dbReference type="Proteomes" id="UP001596547"/>
    </source>
</evidence>
<feature type="transmembrane region" description="Helical" evidence="1">
    <location>
        <begin position="137"/>
        <end position="154"/>
    </location>
</feature>
<dbReference type="Proteomes" id="UP001596547">
    <property type="component" value="Unassembled WGS sequence"/>
</dbReference>
<dbReference type="NCBIfam" id="TIGR03663">
    <property type="entry name" value="flippase activity-associated protein Agl23"/>
    <property type="match status" value="1"/>
</dbReference>
<dbReference type="InterPro" id="IPR019962">
    <property type="entry name" value="CHP03663"/>
</dbReference>
<feature type="transmembrane region" description="Helical" evidence="1">
    <location>
        <begin position="389"/>
        <end position="412"/>
    </location>
</feature>
<feature type="transmembrane region" description="Helical" evidence="1">
    <location>
        <begin position="333"/>
        <end position="353"/>
    </location>
</feature>
<feature type="transmembrane region" description="Helical" evidence="1">
    <location>
        <begin position="424"/>
        <end position="450"/>
    </location>
</feature>
<dbReference type="InterPro" id="IPR016950">
    <property type="entry name" value="Manno-Trfase_MA4085_prd"/>
</dbReference>
<dbReference type="PANTHER" id="PTHR41710">
    <property type="entry name" value="GLYCOSYL TRANSFERASE, FAMILY 39"/>
    <property type="match status" value="1"/>
</dbReference>
<reference evidence="3 4" key="1">
    <citation type="journal article" date="2019" name="Int. J. Syst. Evol. Microbiol.">
        <title>The Global Catalogue of Microorganisms (GCM) 10K type strain sequencing project: providing services to taxonomists for standard genome sequencing and annotation.</title>
        <authorList>
            <consortium name="The Broad Institute Genomics Platform"/>
            <consortium name="The Broad Institute Genome Sequencing Center for Infectious Disease"/>
            <person name="Wu L."/>
            <person name="Ma J."/>
        </authorList>
    </citation>
    <scope>NUCLEOTIDE SEQUENCE [LARGE SCALE GENOMIC DNA]</scope>
    <source>
        <strain evidence="3 4">PSR21</strain>
    </source>
</reference>
<dbReference type="AlphaFoldDB" id="A0ABD6ADU1"/>
<keyword evidence="1" id="KW-0472">Membrane</keyword>
<dbReference type="RefSeq" id="WP_276305564.1">
    <property type="nucleotide sequence ID" value="NZ_CP119992.1"/>
</dbReference>
<dbReference type="InterPro" id="IPR038731">
    <property type="entry name" value="RgtA/B/C-like"/>
</dbReference>
<dbReference type="PIRSF" id="PIRSF030218">
    <property type="entry name" value="Mannosyltr_MA4085_prd"/>
    <property type="match status" value="1"/>
</dbReference>
<organism evidence="3 4">
    <name type="scientific">Halomarina halobia</name>
    <dbReference type="NCBI Taxonomy" id="3033386"/>
    <lineage>
        <taxon>Archaea</taxon>
        <taxon>Methanobacteriati</taxon>
        <taxon>Methanobacteriota</taxon>
        <taxon>Stenosarchaea group</taxon>
        <taxon>Halobacteria</taxon>
        <taxon>Halobacteriales</taxon>
        <taxon>Natronomonadaceae</taxon>
        <taxon>Halomarina</taxon>
    </lineage>
</organism>
<accession>A0ABD6ADU1</accession>
<protein>
    <submittedName>
        <fullName evidence="3">Flippase activity-associated protein Agl23</fullName>
    </submittedName>
</protein>
<dbReference type="EMBL" id="JBHTBF010000002">
    <property type="protein sequence ID" value="MFC7318159.1"/>
    <property type="molecule type" value="Genomic_DNA"/>
</dbReference>
<feature type="transmembrane region" description="Helical" evidence="1">
    <location>
        <begin position="365"/>
        <end position="383"/>
    </location>
</feature>
<dbReference type="PANTHER" id="PTHR41710:SF2">
    <property type="entry name" value="GLYCOSYL TRANSFERASE FAMILY 39_83 DOMAIN-CONTAINING PROTEIN"/>
    <property type="match status" value="1"/>
</dbReference>
<keyword evidence="4" id="KW-1185">Reference proteome</keyword>
<evidence type="ECO:0000313" key="3">
    <source>
        <dbReference type="EMBL" id="MFC7318159.1"/>
    </source>
</evidence>
<keyword evidence="1" id="KW-0812">Transmembrane</keyword>
<dbReference type="GeneID" id="79315152"/>